<gene>
    <name evidence="6" type="ORF">HRI_001122800</name>
</gene>
<evidence type="ECO:0000313" key="7">
    <source>
        <dbReference type="Proteomes" id="UP001165190"/>
    </source>
</evidence>
<keyword evidence="7" id="KW-1185">Reference proteome</keyword>
<evidence type="ECO:0000256" key="3">
    <source>
        <dbReference type="ARBA" id="ARBA00023125"/>
    </source>
</evidence>
<keyword evidence="3" id="KW-0238">DNA-binding</keyword>
<comment type="caution">
    <text evidence="6">The sequence shown here is derived from an EMBL/GenBank/DDBJ whole genome shotgun (WGS) entry which is preliminary data.</text>
</comment>
<dbReference type="GO" id="GO:0005634">
    <property type="term" value="C:nucleus"/>
    <property type="evidence" value="ECO:0007669"/>
    <property type="project" value="UniProtKB-SubCell"/>
</dbReference>
<keyword evidence="2" id="KW-0805">Transcription regulation</keyword>
<keyword evidence="5" id="KW-0539">Nucleus</keyword>
<proteinExistence type="predicted"/>
<dbReference type="GO" id="GO:0003677">
    <property type="term" value="F:DNA binding"/>
    <property type="evidence" value="ECO:0007669"/>
    <property type="project" value="UniProtKB-KW"/>
</dbReference>
<name>A0A9W7HBJ4_HIBTR</name>
<evidence type="ECO:0000256" key="5">
    <source>
        <dbReference type="ARBA" id="ARBA00023242"/>
    </source>
</evidence>
<organism evidence="6 7">
    <name type="scientific">Hibiscus trionum</name>
    <name type="common">Flower of an hour</name>
    <dbReference type="NCBI Taxonomy" id="183268"/>
    <lineage>
        <taxon>Eukaryota</taxon>
        <taxon>Viridiplantae</taxon>
        <taxon>Streptophyta</taxon>
        <taxon>Embryophyta</taxon>
        <taxon>Tracheophyta</taxon>
        <taxon>Spermatophyta</taxon>
        <taxon>Magnoliopsida</taxon>
        <taxon>eudicotyledons</taxon>
        <taxon>Gunneridae</taxon>
        <taxon>Pentapetalae</taxon>
        <taxon>rosids</taxon>
        <taxon>malvids</taxon>
        <taxon>Malvales</taxon>
        <taxon>Malvaceae</taxon>
        <taxon>Malvoideae</taxon>
        <taxon>Hibiscus</taxon>
    </lineage>
</organism>
<dbReference type="OrthoDB" id="810485at2759"/>
<evidence type="ECO:0000313" key="6">
    <source>
        <dbReference type="EMBL" id="GMI74535.1"/>
    </source>
</evidence>
<dbReference type="AlphaFoldDB" id="A0A9W7HBJ4"/>
<keyword evidence="4" id="KW-0804">Transcription</keyword>
<evidence type="ECO:0008006" key="8">
    <source>
        <dbReference type="Google" id="ProtNLM"/>
    </source>
</evidence>
<evidence type="ECO:0000256" key="2">
    <source>
        <dbReference type="ARBA" id="ARBA00023015"/>
    </source>
</evidence>
<dbReference type="EMBL" id="BSYR01000011">
    <property type="protein sequence ID" value="GMI74535.1"/>
    <property type="molecule type" value="Genomic_DNA"/>
</dbReference>
<dbReference type="InterPro" id="IPR015300">
    <property type="entry name" value="DNA-bd_pseudobarrel_sf"/>
</dbReference>
<dbReference type="Gene3D" id="2.40.330.10">
    <property type="entry name" value="DNA-binding pseudobarrel domain"/>
    <property type="match status" value="1"/>
</dbReference>
<evidence type="ECO:0000256" key="1">
    <source>
        <dbReference type="ARBA" id="ARBA00004123"/>
    </source>
</evidence>
<accession>A0A9W7HBJ4</accession>
<dbReference type="Proteomes" id="UP001165190">
    <property type="component" value="Unassembled WGS sequence"/>
</dbReference>
<comment type="subcellular location">
    <subcellularLocation>
        <location evidence="1">Nucleus</location>
    </subcellularLocation>
</comment>
<evidence type="ECO:0000256" key="4">
    <source>
        <dbReference type="ARBA" id="ARBA00023163"/>
    </source>
</evidence>
<dbReference type="SUPFAM" id="SSF101936">
    <property type="entry name" value="DNA-binding pseudobarrel domain"/>
    <property type="match status" value="1"/>
</dbReference>
<reference evidence="6" key="1">
    <citation type="submission" date="2023-05" db="EMBL/GenBank/DDBJ databases">
        <title>Genome and transcriptome analyses reveal genes involved in the formation of fine ridges on petal epidermal cells in Hibiscus trionum.</title>
        <authorList>
            <person name="Koshimizu S."/>
            <person name="Masuda S."/>
            <person name="Ishii T."/>
            <person name="Shirasu K."/>
            <person name="Hoshino A."/>
            <person name="Arita M."/>
        </authorList>
    </citation>
    <scope>NUCLEOTIDE SEQUENCE</scope>
    <source>
        <strain evidence="6">Hamamatsu line</strain>
    </source>
</reference>
<sequence>MSIISKLLTKTDIEKGLLISFGVFPVPFEGGRFFNITAIDETGKAWDFRCFFLQSEGIVSIGWLQFLIGKDVRAGDMVFLHRKSMDGGDGSTVKIEVKRKIRLLGQDIWAVLH</sequence>
<protein>
    <recommendedName>
        <fullName evidence="8">TF-B3 domain-containing protein</fullName>
    </recommendedName>
</protein>